<dbReference type="InterPro" id="IPR034161">
    <property type="entry name" value="Pepsin-like_plant"/>
</dbReference>
<reference evidence="14" key="1">
    <citation type="submission" date="2017-08" db="EMBL/GenBank/DDBJ databases">
        <authorList>
            <person name="Polle J.E."/>
            <person name="Barry K."/>
            <person name="Cushman J."/>
            <person name="Schmutz J."/>
            <person name="Tran D."/>
            <person name="Hathwaick L.T."/>
            <person name="Yim W.C."/>
            <person name="Jenkins J."/>
            <person name="Mckie-Krisberg Z.M."/>
            <person name="Prochnik S."/>
            <person name="Lindquist E."/>
            <person name="Dockter R.B."/>
            <person name="Adam C."/>
            <person name="Molina H."/>
            <person name="Bunkerborg J."/>
            <person name="Jin E."/>
            <person name="Buchheim M."/>
            <person name="Magnuson J."/>
        </authorList>
    </citation>
    <scope>NUCLEOTIDE SEQUENCE</scope>
    <source>
        <strain evidence="14">CCAP 19/18</strain>
    </source>
</reference>
<dbReference type="PROSITE" id="PS51767">
    <property type="entry name" value="PEPTIDASE_A1"/>
    <property type="match status" value="1"/>
</dbReference>
<dbReference type="SUPFAM" id="SSF50630">
    <property type="entry name" value="Acid proteases"/>
    <property type="match status" value="1"/>
</dbReference>
<dbReference type="InterPro" id="IPR032799">
    <property type="entry name" value="TAXi_C"/>
</dbReference>
<evidence type="ECO:0000256" key="8">
    <source>
        <dbReference type="ARBA" id="ARBA00023136"/>
    </source>
</evidence>
<keyword evidence="4 12" id="KW-0732">Signal</keyword>
<dbReference type="InterPro" id="IPR033121">
    <property type="entry name" value="PEPTIDASE_A1"/>
</dbReference>
<dbReference type="CDD" id="cd05476">
    <property type="entry name" value="pepsin_A_like_plant"/>
    <property type="match status" value="1"/>
</dbReference>
<feature type="signal peptide" evidence="12">
    <location>
        <begin position="1"/>
        <end position="24"/>
    </location>
</feature>
<keyword evidence="7" id="KW-1133">Transmembrane helix</keyword>
<evidence type="ECO:0000256" key="10">
    <source>
        <dbReference type="ARBA" id="ARBA00046288"/>
    </source>
</evidence>
<comment type="caution">
    <text evidence="14">The sequence shown here is derived from an EMBL/GenBank/DDBJ whole genome shotgun (WGS) entry which is preliminary data.</text>
</comment>
<feature type="domain" description="Peptidase A1" evidence="13">
    <location>
        <begin position="102"/>
        <end position="417"/>
    </location>
</feature>
<evidence type="ECO:0000256" key="4">
    <source>
        <dbReference type="ARBA" id="ARBA00022729"/>
    </source>
</evidence>
<dbReference type="InterPro" id="IPR021109">
    <property type="entry name" value="Peptidase_aspartic_dom_sf"/>
</dbReference>
<evidence type="ECO:0000256" key="2">
    <source>
        <dbReference type="ARBA" id="ARBA00022670"/>
    </source>
</evidence>
<dbReference type="PANTHER" id="PTHR13683:SF375">
    <property type="entry name" value="PEPTIDASE A1 DOMAIN-CONTAINING PROTEIN"/>
    <property type="match status" value="1"/>
</dbReference>
<comment type="subcellular location">
    <subcellularLocation>
        <location evidence="10">Endomembrane system</location>
        <topology evidence="10">Single-pass type I membrane protein</topology>
    </subcellularLocation>
</comment>
<dbReference type="EMBL" id="MU069678">
    <property type="protein sequence ID" value="KAF5836020.1"/>
    <property type="molecule type" value="Genomic_DNA"/>
</dbReference>
<evidence type="ECO:0000256" key="7">
    <source>
        <dbReference type="ARBA" id="ARBA00022989"/>
    </source>
</evidence>
<feature type="chain" id="PRO_5045284682" evidence="12">
    <location>
        <begin position="25"/>
        <end position="417"/>
    </location>
</feature>
<keyword evidence="2 11" id="KW-0645">Protease</keyword>
<dbReference type="Pfam" id="PF14541">
    <property type="entry name" value="TAXi_C"/>
    <property type="match status" value="1"/>
</dbReference>
<keyword evidence="5 11" id="KW-0064">Aspartyl protease</keyword>
<evidence type="ECO:0000256" key="3">
    <source>
        <dbReference type="ARBA" id="ARBA00022692"/>
    </source>
</evidence>
<gene>
    <name evidence="14" type="ORF">DUNSADRAFT_6541</name>
</gene>
<sequence>MGGTLAHLLVALAALCDLHPPALAWTQLFSSTAGAFATTNASAPVSQDGARRLLEQAFPGAAAVQGGVALPIAARHNVARSRGLLRSGVLPVDGSVNEVGYYYATVNFGTPARHFDLIVDTGSTITYVPCSDCGSNCGKHEDAAFDPKKSSTARVLGCAPQEPKCNCGSPRCTCRSNKCYFTRSYAEGSSSQGVLVEDVFAFPDTAGSMAGGSNVRIVFGCEEGETGEIYRQKADGLIGMGDNDNSFHSQLLNMGAIADSFALCFGYPSGGTMLLGDVSFPGSEDMVYTPLLKRSSVHYYTLILNEITVGNKLVEVPSSTYARGYGCVLDSGTTFLYLPSSAFNLFSKLVKDAAQQSKLPSRSGPDPRYKDICWRNAPLDPKQLHTVFPIVDLIFAGRLKAFQPYFSCAACHQLSIF</sequence>
<evidence type="ECO:0000256" key="1">
    <source>
        <dbReference type="ARBA" id="ARBA00007447"/>
    </source>
</evidence>
<evidence type="ECO:0000313" key="14">
    <source>
        <dbReference type="EMBL" id="KAF5836020.1"/>
    </source>
</evidence>
<dbReference type="InterPro" id="IPR001969">
    <property type="entry name" value="Aspartic_peptidase_AS"/>
</dbReference>
<evidence type="ECO:0000256" key="11">
    <source>
        <dbReference type="RuleBase" id="RU000454"/>
    </source>
</evidence>
<evidence type="ECO:0000256" key="12">
    <source>
        <dbReference type="SAM" id="SignalP"/>
    </source>
</evidence>
<comment type="similarity">
    <text evidence="1 11">Belongs to the peptidase A1 family.</text>
</comment>
<name>A0ABQ7GN35_DUNSA</name>
<evidence type="ECO:0000256" key="9">
    <source>
        <dbReference type="ARBA" id="ARBA00023180"/>
    </source>
</evidence>
<dbReference type="PRINTS" id="PR00792">
    <property type="entry name" value="PEPSIN"/>
</dbReference>
<keyword evidence="9" id="KW-0325">Glycoprotein</keyword>
<dbReference type="PROSITE" id="PS00141">
    <property type="entry name" value="ASP_PROTEASE"/>
    <property type="match status" value="2"/>
</dbReference>
<organism evidence="14 15">
    <name type="scientific">Dunaliella salina</name>
    <name type="common">Green alga</name>
    <name type="synonym">Protococcus salinus</name>
    <dbReference type="NCBI Taxonomy" id="3046"/>
    <lineage>
        <taxon>Eukaryota</taxon>
        <taxon>Viridiplantae</taxon>
        <taxon>Chlorophyta</taxon>
        <taxon>core chlorophytes</taxon>
        <taxon>Chlorophyceae</taxon>
        <taxon>CS clade</taxon>
        <taxon>Chlamydomonadales</taxon>
        <taxon>Dunaliellaceae</taxon>
        <taxon>Dunaliella</taxon>
    </lineage>
</organism>
<dbReference type="PANTHER" id="PTHR13683">
    <property type="entry name" value="ASPARTYL PROTEASES"/>
    <property type="match status" value="1"/>
</dbReference>
<accession>A0ABQ7GN35</accession>
<keyword evidence="8" id="KW-0472">Membrane</keyword>
<dbReference type="Proteomes" id="UP000815325">
    <property type="component" value="Unassembled WGS sequence"/>
</dbReference>
<evidence type="ECO:0000259" key="13">
    <source>
        <dbReference type="PROSITE" id="PS51767"/>
    </source>
</evidence>
<evidence type="ECO:0000256" key="6">
    <source>
        <dbReference type="ARBA" id="ARBA00022801"/>
    </source>
</evidence>
<dbReference type="Pfam" id="PF14543">
    <property type="entry name" value="TAXi_N"/>
    <property type="match status" value="1"/>
</dbReference>
<keyword evidence="3" id="KW-0812">Transmembrane</keyword>
<protein>
    <submittedName>
        <fullName evidence="14">Aspartic peptidase domain-containing protein</fullName>
    </submittedName>
</protein>
<evidence type="ECO:0000256" key="5">
    <source>
        <dbReference type="ARBA" id="ARBA00022750"/>
    </source>
</evidence>
<evidence type="ECO:0000313" key="15">
    <source>
        <dbReference type="Proteomes" id="UP000815325"/>
    </source>
</evidence>
<dbReference type="Gene3D" id="2.40.70.10">
    <property type="entry name" value="Acid Proteases"/>
    <property type="match status" value="2"/>
</dbReference>
<keyword evidence="15" id="KW-1185">Reference proteome</keyword>
<dbReference type="InterPro" id="IPR032861">
    <property type="entry name" value="TAXi_N"/>
</dbReference>
<dbReference type="InterPro" id="IPR001461">
    <property type="entry name" value="Aspartic_peptidase_A1"/>
</dbReference>
<proteinExistence type="inferred from homology"/>
<keyword evidence="6 11" id="KW-0378">Hydrolase</keyword>